<gene>
    <name evidence="2" type="ORF">IV74_GL001329</name>
</gene>
<dbReference type="EMBL" id="JQBS01000032">
    <property type="protein sequence ID" value="KRN56217.1"/>
    <property type="molecule type" value="Genomic_DNA"/>
</dbReference>
<keyword evidence="1" id="KW-0812">Transmembrane</keyword>
<sequence>MVALLFYWFSLLIQVAWILLSVGLSVMYLRNKENGNLWAFAVLNILSIIYSGIVIWIYNTWDFGIQTSNWFAIIVGILVVLTIIEFVLGRSPKNPKSIA</sequence>
<accession>A0A0R2HU25</accession>
<protein>
    <recommendedName>
        <fullName evidence="4">Integral membrane protein</fullName>
    </recommendedName>
</protein>
<evidence type="ECO:0008006" key="4">
    <source>
        <dbReference type="Google" id="ProtNLM"/>
    </source>
</evidence>
<organism evidence="2 3">
    <name type="scientific">Carnobacterium divergens DSM 20623</name>
    <dbReference type="NCBI Taxonomy" id="1449336"/>
    <lineage>
        <taxon>Bacteria</taxon>
        <taxon>Bacillati</taxon>
        <taxon>Bacillota</taxon>
        <taxon>Bacilli</taxon>
        <taxon>Lactobacillales</taxon>
        <taxon>Carnobacteriaceae</taxon>
        <taxon>Carnobacterium</taxon>
    </lineage>
</organism>
<dbReference type="RefSeq" id="WP_034570087.1">
    <property type="nucleotide sequence ID" value="NZ_JQBS01000032.1"/>
</dbReference>
<dbReference type="Proteomes" id="UP000051658">
    <property type="component" value="Unassembled WGS sequence"/>
</dbReference>
<evidence type="ECO:0000313" key="3">
    <source>
        <dbReference type="Proteomes" id="UP000051658"/>
    </source>
</evidence>
<feature type="transmembrane region" description="Helical" evidence="1">
    <location>
        <begin position="6"/>
        <end position="29"/>
    </location>
</feature>
<feature type="transmembrane region" description="Helical" evidence="1">
    <location>
        <begin position="36"/>
        <end position="58"/>
    </location>
</feature>
<reference evidence="2 3" key="1">
    <citation type="journal article" date="2015" name="Genome Announc.">
        <title>Expanding the biotechnology potential of lactobacilli through comparative genomics of 213 strains and associated genera.</title>
        <authorList>
            <person name="Sun Z."/>
            <person name="Harris H.M."/>
            <person name="McCann A."/>
            <person name="Guo C."/>
            <person name="Argimon S."/>
            <person name="Zhang W."/>
            <person name="Yang X."/>
            <person name="Jeffery I.B."/>
            <person name="Cooney J.C."/>
            <person name="Kagawa T.F."/>
            <person name="Liu W."/>
            <person name="Song Y."/>
            <person name="Salvetti E."/>
            <person name="Wrobel A."/>
            <person name="Rasinkangas P."/>
            <person name="Parkhill J."/>
            <person name="Rea M.C."/>
            <person name="O'Sullivan O."/>
            <person name="Ritari J."/>
            <person name="Douillard F.P."/>
            <person name="Paul Ross R."/>
            <person name="Yang R."/>
            <person name="Briner A.E."/>
            <person name="Felis G.E."/>
            <person name="de Vos W.M."/>
            <person name="Barrangou R."/>
            <person name="Klaenhammer T.R."/>
            <person name="Caufield P.W."/>
            <person name="Cui Y."/>
            <person name="Zhang H."/>
            <person name="O'Toole P.W."/>
        </authorList>
    </citation>
    <scope>NUCLEOTIDE SEQUENCE [LARGE SCALE GENOMIC DNA]</scope>
    <source>
        <strain evidence="2 3">DSM 20623</strain>
    </source>
</reference>
<keyword evidence="1" id="KW-0472">Membrane</keyword>
<evidence type="ECO:0000313" key="2">
    <source>
        <dbReference type="EMBL" id="KRN56217.1"/>
    </source>
</evidence>
<dbReference type="AlphaFoldDB" id="A0A0R2HU25"/>
<keyword evidence="1" id="KW-1133">Transmembrane helix</keyword>
<dbReference type="GeneID" id="89588720"/>
<name>A0A0R2HU25_CARDV</name>
<evidence type="ECO:0000256" key="1">
    <source>
        <dbReference type="SAM" id="Phobius"/>
    </source>
</evidence>
<proteinExistence type="predicted"/>
<dbReference type="eggNOG" id="ENOG5033MI8">
    <property type="taxonomic scope" value="Bacteria"/>
</dbReference>
<keyword evidence="3" id="KW-1185">Reference proteome</keyword>
<comment type="caution">
    <text evidence="2">The sequence shown here is derived from an EMBL/GenBank/DDBJ whole genome shotgun (WGS) entry which is preliminary data.</text>
</comment>
<feature type="transmembrane region" description="Helical" evidence="1">
    <location>
        <begin position="70"/>
        <end position="88"/>
    </location>
</feature>
<dbReference type="PATRIC" id="fig|1449336.4.peg.1359"/>